<dbReference type="InterPro" id="IPR020449">
    <property type="entry name" value="Tscrpt_reg_AraC-type_HTH"/>
</dbReference>
<accession>A0A328TXD0</accession>
<dbReference type="SMART" id="SM00342">
    <property type="entry name" value="HTH_ARAC"/>
    <property type="match status" value="1"/>
</dbReference>
<keyword evidence="6" id="KW-1185">Reference proteome</keyword>
<feature type="domain" description="HTH araC/xylS-type" evidence="4">
    <location>
        <begin position="189"/>
        <end position="288"/>
    </location>
</feature>
<dbReference type="Pfam" id="PF12833">
    <property type="entry name" value="HTH_18"/>
    <property type="match status" value="1"/>
</dbReference>
<dbReference type="InterPro" id="IPR014710">
    <property type="entry name" value="RmlC-like_jellyroll"/>
</dbReference>
<keyword evidence="2" id="KW-0238">DNA-binding</keyword>
<proteinExistence type="predicted"/>
<dbReference type="PROSITE" id="PS01124">
    <property type="entry name" value="HTH_ARAC_FAMILY_2"/>
    <property type="match status" value="1"/>
</dbReference>
<dbReference type="InterPro" id="IPR009057">
    <property type="entry name" value="Homeodomain-like_sf"/>
</dbReference>
<dbReference type="PANTHER" id="PTHR43280">
    <property type="entry name" value="ARAC-FAMILY TRANSCRIPTIONAL REGULATOR"/>
    <property type="match status" value="1"/>
</dbReference>
<reference evidence="5 6" key="1">
    <citation type="submission" date="2018-06" db="EMBL/GenBank/DDBJ databases">
        <title>Paenibacillus montanisoli sp. nov., isolated from mountain area soil.</title>
        <authorList>
            <person name="Wu M."/>
        </authorList>
    </citation>
    <scope>NUCLEOTIDE SEQUENCE [LARGE SCALE GENOMIC DNA]</scope>
    <source>
        <strain evidence="5 6">RA17</strain>
    </source>
</reference>
<comment type="caution">
    <text evidence="5">The sequence shown here is derived from an EMBL/GenBank/DDBJ whole genome shotgun (WGS) entry which is preliminary data.</text>
</comment>
<name>A0A328TXD0_9BACL</name>
<dbReference type="PANTHER" id="PTHR43280:SF28">
    <property type="entry name" value="HTH-TYPE TRANSCRIPTIONAL ACTIVATOR RHAS"/>
    <property type="match status" value="1"/>
</dbReference>
<dbReference type="Gene3D" id="1.10.10.60">
    <property type="entry name" value="Homeodomain-like"/>
    <property type="match status" value="2"/>
</dbReference>
<organism evidence="5 6">
    <name type="scientific">Paenibacillus montanisoli</name>
    <dbReference type="NCBI Taxonomy" id="2081970"/>
    <lineage>
        <taxon>Bacteria</taxon>
        <taxon>Bacillati</taxon>
        <taxon>Bacillota</taxon>
        <taxon>Bacilli</taxon>
        <taxon>Bacillales</taxon>
        <taxon>Paenibacillaceae</taxon>
        <taxon>Paenibacillus</taxon>
    </lineage>
</organism>
<dbReference type="PRINTS" id="PR00032">
    <property type="entry name" value="HTHARAC"/>
</dbReference>
<protein>
    <submittedName>
        <fullName evidence="5">AraC family transcriptional regulator</fullName>
    </submittedName>
</protein>
<keyword evidence="1" id="KW-0805">Transcription regulation</keyword>
<evidence type="ECO:0000259" key="4">
    <source>
        <dbReference type="PROSITE" id="PS01124"/>
    </source>
</evidence>
<dbReference type="EMBL" id="QLUW01000003">
    <property type="protein sequence ID" value="RAP75129.1"/>
    <property type="molecule type" value="Genomic_DNA"/>
</dbReference>
<dbReference type="GO" id="GO:0043565">
    <property type="term" value="F:sequence-specific DNA binding"/>
    <property type="evidence" value="ECO:0007669"/>
    <property type="project" value="InterPro"/>
</dbReference>
<evidence type="ECO:0000256" key="1">
    <source>
        <dbReference type="ARBA" id="ARBA00023015"/>
    </source>
</evidence>
<dbReference type="SUPFAM" id="SSF51215">
    <property type="entry name" value="Regulatory protein AraC"/>
    <property type="match status" value="1"/>
</dbReference>
<dbReference type="GO" id="GO:0003700">
    <property type="term" value="F:DNA-binding transcription factor activity"/>
    <property type="evidence" value="ECO:0007669"/>
    <property type="project" value="InterPro"/>
</dbReference>
<dbReference type="AlphaFoldDB" id="A0A328TXD0"/>
<dbReference type="Gene3D" id="2.60.120.10">
    <property type="entry name" value="Jelly Rolls"/>
    <property type="match status" value="1"/>
</dbReference>
<dbReference type="SUPFAM" id="SSF46689">
    <property type="entry name" value="Homeodomain-like"/>
    <property type="match status" value="2"/>
</dbReference>
<sequence>MFLWEESGTWLNQYALRLKTADAVFTVHYWGVNGHLTSNFLHKHSFFEICYVIDGKGTYLDDGKTYPIQKGTMFCSRPGITHYIQCDPEIAIVYVAFELDENGSAEQVRASFQALAETKTCVIQNADHLAAAELWRSMLRRSGDSPSLPESVLPQLAAMLLLSLPGVFCKPLQQADWKAPRRSSSALLKQAKLFITDNLSDDDLSLDKVAAQINLSPRHLSRLFSSGVYESYTDYVRKQRVRQAAELLRYSELSIKEIAERTGFGSVHYFARTFRALMHTTPARFRDNSRAHD</sequence>
<evidence type="ECO:0000313" key="6">
    <source>
        <dbReference type="Proteomes" id="UP000249260"/>
    </source>
</evidence>
<dbReference type="RefSeq" id="WP_112883393.1">
    <property type="nucleotide sequence ID" value="NZ_QLUW01000003.1"/>
</dbReference>
<evidence type="ECO:0000256" key="2">
    <source>
        <dbReference type="ARBA" id="ARBA00023125"/>
    </source>
</evidence>
<dbReference type="InterPro" id="IPR003313">
    <property type="entry name" value="AraC-bd"/>
</dbReference>
<dbReference type="InterPro" id="IPR018060">
    <property type="entry name" value="HTH_AraC"/>
</dbReference>
<keyword evidence="3" id="KW-0804">Transcription</keyword>
<evidence type="ECO:0000256" key="3">
    <source>
        <dbReference type="ARBA" id="ARBA00023163"/>
    </source>
</evidence>
<dbReference type="OrthoDB" id="149040at2"/>
<dbReference type="InterPro" id="IPR037923">
    <property type="entry name" value="HTH-like"/>
</dbReference>
<gene>
    <name evidence="5" type="ORF">DL346_17245</name>
</gene>
<dbReference type="Pfam" id="PF02311">
    <property type="entry name" value="AraC_binding"/>
    <property type="match status" value="1"/>
</dbReference>
<evidence type="ECO:0000313" key="5">
    <source>
        <dbReference type="EMBL" id="RAP75129.1"/>
    </source>
</evidence>
<dbReference type="Proteomes" id="UP000249260">
    <property type="component" value="Unassembled WGS sequence"/>
</dbReference>